<dbReference type="EMBL" id="GECU01013975">
    <property type="protein sequence ID" value="JAS93731.1"/>
    <property type="molecule type" value="Transcribed_RNA"/>
</dbReference>
<reference evidence="2" key="1">
    <citation type="submission" date="2015-11" db="EMBL/GenBank/DDBJ databases">
        <title>De novo transcriptome assembly of four potential Pierce s Disease insect vectors from Arizona vineyards.</title>
        <authorList>
            <person name="Tassone E.E."/>
        </authorList>
    </citation>
    <scope>NUCLEOTIDE SEQUENCE</scope>
</reference>
<name>A0A1B6J3I2_9HEMI</name>
<evidence type="ECO:0000313" key="2">
    <source>
        <dbReference type="EMBL" id="JAS93731.1"/>
    </source>
</evidence>
<evidence type="ECO:0000256" key="1">
    <source>
        <dbReference type="SAM" id="MobiDB-lite"/>
    </source>
</evidence>
<sequence>MKKLKLSRSKVSDEKQQKISNFFAVSKEVPVSSSNPQRKISSYFTVPKQEAQNTEINGDVIAIEDTIIQDHINCNLDSKKNENKNITEVTCEISRGIVDNVTSNYKRNEDIKLIQEKTDKIGKDTINVPLDYVRDDYSRTSRNIPKNSNQSSRSPCETLCTTCLKTSPGSEQNSCNNCNLSEKTSKSIKFEKEIVFPGEGHFVKVGNNSVLIDGVDKSPDVIPATPPVVKKENRSRNIVEKPVKRKFNFSESSELKKKCLSQVESKIKDPTKFHSEESNSKCEISPSEEKENVKVLKIKNPFGKPNSSLEQSPCSFSLKDDKENKGKNDSCTILQKKFEGSEIKIDIKCVLDENDRKLDKDCETSHNV</sequence>
<feature type="non-terminal residue" evidence="2">
    <location>
        <position position="368"/>
    </location>
</feature>
<feature type="region of interest" description="Disordered" evidence="1">
    <location>
        <begin position="300"/>
        <end position="327"/>
    </location>
</feature>
<feature type="compositionally biased region" description="Basic and acidic residues" evidence="1">
    <location>
        <begin position="318"/>
        <end position="327"/>
    </location>
</feature>
<feature type="compositionally biased region" description="Polar residues" evidence="1">
    <location>
        <begin position="305"/>
        <end position="315"/>
    </location>
</feature>
<gene>
    <name evidence="2" type="ORF">g.49603</name>
</gene>
<dbReference type="AlphaFoldDB" id="A0A1B6J3I2"/>
<proteinExistence type="predicted"/>
<protein>
    <submittedName>
        <fullName evidence="2">Uncharacterized protein</fullName>
    </submittedName>
</protein>
<accession>A0A1B6J3I2</accession>
<organism evidence="2">
    <name type="scientific">Homalodisca liturata</name>
    <dbReference type="NCBI Taxonomy" id="320908"/>
    <lineage>
        <taxon>Eukaryota</taxon>
        <taxon>Metazoa</taxon>
        <taxon>Ecdysozoa</taxon>
        <taxon>Arthropoda</taxon>
        <taxon>Hexapoda</taxon>
        <taxon>Insecta</taxon>
        <taxon>Pterygota</taxon>
        <taxon>Neoptera</taxon>
        <taxon>Paraneoptera</taxon>
        <taxon>Hemiptera</taxon>
        <taxon>Auchenorrhyncha</taxon>
        <taxon>Membracoidea</taxon>
        <taxon>Cicadellidae</taxon>
        <taxon>Cicadellinae</taxon>
        <taxon>Proconiini</taxon>
        <taxon>Homalodisca</taxon>
    </lineage>
</organism>